<dbReference type="CDD" id="cd09277">
    <property type="entry name" value="RNase_HI_bacteria_like"/>
    <property type="match status" value="1"/>
</dbReference>
<dbReference type="Proteomes" id="UP000234335">
    <property type="component" value="Unassembled WGS sequence"/>
</dbReference>
<dbReference type="RefSeq" id="WP_101539518.1">
    <property type="nucleotide sequence ID" value="NZ_PKGS01000001.1"/>
</dbReference>
<dbReference type="InterPro" id="IPR011320">
    <property type="entry name" value="RNase_H1_N"/>
</dbReference>
<keyword evidence="11" id="KW-0460">Magnesium</keyword>
<comment type="caution">
    <text evidence="13">The sequence shown here is derived from an EMBL/GenBank/DDBJ whole genome shotgun (WGS) entry which is preliminary data.</text>
</comment>
<proteinExistence type="inferred from homology"/>
<protein>
    <recommendedName>
        <fullName evidence="6">Ribonuclease H</fullName>
        <ecNumber evidence="5">3.1.26.4</ecNumber>
    </recommendedName>
</protein>
<comment type="similarity">
    <text evidence="4">Belongs to the RNase H family.</text>
</comment>
<evidence type="ECO:0000256" key="9">
    <source>
        <dbReference type="ARBA" id="ARBA00022759"/>
    </source>
</evidence>
<dbReference type="Pfam" id="PF00075">
    <property type="entry name" value="RNase_H"/>
    <property type="match status" value="1"/>
</dbReference>
<dbReference type="SUPFAM" id="SSF53098">
    <property type="entry name" value="Ribonuclease H-like"/>
    <property type="match status" value="1"/>
</dbReference>
<evidence type="ECO:0000256" key="10">
    <source>
        <dbReference type="ARBA" id="ARBA00022801"/>
    </source>
</evidence>
<dbReference type="GO" id="GO:0004523">
    <property type="term" value="F:RNA-DNA hybrid ribonuclease activity"/>
    <property type="evidence" value="ECO:0007669"/>
    <property type="project" value="UniProtKB-EC"/>
</dbReference>
<dbReference type="GO" id="GO:0046872">
    <property type="term" value="F:metal ion binding"/>
    <property type="evidence" value="ECO:0007669"/>
    <property type="project" value="UniProtKB-KW"/>
</dbReference>
<evidence type="ECO:0000313" key="13">
    <source>
        <dbReference type="EMBL" id="PKZ17357.1"/>
    </source>
</evidence>
<dbReference type="InterPro" id="IPR012337">
    <property type="entry name" value="RNaseH-like_sf"/>
</dbReference>
<dbReference type="Gene3D" id="3.40.970.10">
    <property type="entry name" value="Ribonuclease H1, N-terminal domain"/>
    <property type="match status" value="1"/>
</dbReference>
<dbReference type="PROSITE" id="PS50879">
    <property type="entry name" value="RNASE_H_1"/>
    <property type="match status" value="1"/>
</dbReference>
<evidence type="ECO:0000256" key="5">
    <source>
        <dbReference type="ARBA" id="ARBA00012180"/>
    </source>
</evidence>
<dbReference type="EMBL" id="PKGS01000001">
    <property type="protein sequence ID" value="PKZ17357.1"/>
    <property type="molecule type" value="Genomic_DNA"/>
</dbReference>
<keyword evidence="14" id="KW-1185">Reference proteome</keyword>
<gene>
    <name evidence="13" type="ORF">CYJ34_01225</name>
</gene>
<dbReference type="InterPro" id="IPR050092">
    <property type="entry name" value="RNase_H"/>
</dbReference>
<sequence length="196" mass="22237">MKYYAVKKGRNPGIYTSWDSCLKEVKGYSGAIYKSFKTLDEANKFMEGQKEEINIGKNAVIAYVDGSYNQKTKIYGAGVVYITAANEIELMKTFDDAYYSHRNVAGEVKASELAIEKAIEDKKNQIIIYHDYQGISSWATGEWKANNDLTKSYKKFIEEARKNIKIDFVKVKGHSNDKYNDRADALAKTACGIYIK</sequence>
<evidence type="ECO:0000313" key="14">
    <source>
        <dbReference type="Proteomes" id="UP000234335"/>
    </source>
</evidence>
<name>A0A2I1MB70_9FIRM</name>
<dbReference type="PANTHER" id="PTHR10642:SF26">
    <property type="entry name" value="RIBONUCLEASE H1"/>
    <property type="match status" value="1"/>
</dbReference>
<evidence type="ECO:0000256" key="4">
    <source>
        <dbReference type="ARBA" id="ARBA00005300"/>
    </source>
</evidence>
<keyword evidence="10" id="KW-0378">Hydrolase</keyword>
<evidence type="ECO:0000256" key="3">
    <source>
        <dbReference type="ARBA" id="ARBA00004065"/>
    </source>
</evidence>
<dbReference type="InterPro" id="IPR002156">
    <property type="entry name" value="RNaseH_domain"/>
</dbReference>
<keyword evidence="8" id="KW-0479">Metal-binding</keyword>
<dbReference type="GO" id="GO:0003676">
    <property type="term" value="F:nucleic acid binding"/>
    <property type="evidence" value="ECO:0007669"/>
    <property type="project" value="InterPro"/>
</dbReference>
<feature type="domain" description="RNase H type-1" evidence="12">
    <location>
        <begin position="56"/>
        <end position="192"/>
    </location>
</feature>
<dbReference type="AlphaFoldDB" id="A0A2I1MB70"/>
<dbReference type="Pfam" id="PF01693">
    <property type="entry name" value="Cauli_VI"/>
    <property type="match status" value="1"/>
</dbReference>
<comment type="catalytic activity">
    <reaction evidence="1">
        <text>Endonucleolytic cleavage to 5'-phosphomonoester.</text>
        <dbReference type="EC" id="3.1.26.4"/>
    </reaction>
</comment>
<evidence type="ECO:0000256" key="1">
    <source>
        <dbReference type="ARBA" id="ARBA00000077"/>
    </source>
</evidence>
<evidence type="ECO:0000256" key="8">
    <source>
        <dbReference type="ARBA" id="ARBA00022723"/>
    </source>
</evidence>
<evidence type="ECO:0000256" key="11">
    <source>
        <dbReference type="ARBA" id="ARBA00022842"/>
    </source>
</evidence>
<evidence type="ECO:0000259" key="12">
    <source>
        <dbReference type="PROSITE" id="PS50879"/>
    </source>
</evidence>
<dbReference type="EC" id="3.1.26.4" evidence="5"/>
<reference evidence="13 14" key="1">
    <citation type="submission" date="2017-12" db="EMBL/GenBank/DDBJ databases">
        <title>Phylogenetic diversity of female urinary microbiome.</title>
        <authorList>
            <person name="Thomas-White K."/>
            <person name="Wolfe A.J."/>
        </authorList>
    </citation>
    <scope>NUCLEOTIDE SEQUENCE [LARGE SCALE GENOMIC DNA]</scope>
    <source>
        <strain evidence="13 14">UMB0119</strain>
    </source>
</reference>
<evidence type="ECO:0000256" key="6">
    <source>
        <dbReference type="ARBA" id="ARBA00017721"/>
    </source>
</evidence>
<dbReference type="PANTHER" id="PTHR10642">
    <property type="entry name" value="RIBONUCLEASE H1"/>
    <property type="match status" value="1"/>
</dbReference>
<comment type="function">
    <text evidence="3">Endonuclease that specifically degrades the RNA of RNA-DNA hybrids.</text>
</comment>
<keyword evidence="7" id="KW-0540">Nuclease</keyword>
<dbReference type="InterPro" id="IPR037056">
    <property type="entry name" value="RNase_H1_N_sf"/>
</dbReference>
<comment type="cofactor">
    <cofactor evidence="2">
        <name>Mg(2+)</name>
        <dbReference type="ChEBI" id="CHEBI:18420"/>
    </cofactor>
</comment>
<dbReference type="Gene3D" id="3.30.420.10">
    <property type="entry name" value="Ribonuclease H-like superfamily/Ribonuclease H"/>
    <property type="match status" value="1"/>
</dbReference>
<organism evidence="13 14">
    <name type="scientific">Anaerococcus octavius</name>
    <dbReference type="NCBI Taxonomy" id="54007"/>
    <lineage>
        <taxon>Bacteria</taxon>
        <taxon>Bacillati</taxon>
        <taxon>Bacillota</taxon>
        <taxon>Tissierellia</taxon>
        <taxon>Tissierellales</taxon>
        <taxon>Peptoniphilaceae</taxon>
        <taxon>Anaerococcus</taxon>
    </lineage>
</organism>
<evidence type="ECO:0000256" key="2">
    <source>
        <dbReference type="ARBA" id="ARBA00001946"/>
    </source>
</evidence>
<accession>A0A2I1MB70</accession>
<dbReference type="GO" id="GO:0043137">
    <property type="term" value="P:DNA replication, removal of RNA primer"/>
    <property type="evidence" value="ECO:0007669"/>
    <property type="project" value="TreeGrafter"/>
</dbReference>
<dbReference type="SUPFAM" id="SSF55658">
    <property type="entry name" value="L9 N-domain-like"/>
    <property type="match status" value="1"/>
</dbReference>
<keyword evidence="9" id="KW-0255">Endonuclease</keyword>
<evidence type="ECO:0000256" key="7">
    <source>
        <dbReference type="ARBA" id="ARBA00022722"/>
    </source>
</evidence>
<dbReference type="InterPro" id="IPR009027">
    <property type="entry name" value="Ribosomal_bL9/RNase_H1_N"/>
</dbReference>
<dbReference type="InterPro" id="IPR036397">
    <property type="entry name" value="RNaseH_sf"/>
</dbReference>
<dbReference type="FunFam" id="3.40.970.10:FF:000002">
    <property type="entry name" value="Ribonuclease H"/>
    <property type="match status" value="1"/>
</dbReference>